<proteinExistence type="predicted"/>
<feature type="compositionally biased region" description="Basic and acidic residues" evidence="1">
    <location>
        <begin position="116"/>
        <end position="126"/>
    </location>
</feature>
<dbReference type="EMBL" id="CP020557">
    <property type="protein sequence ID" value="ARF67615.1"/>
    <property type="molecule type" value="Genomic_DNA"/>
</dbReference>
<evidence type="ECO:0000256" key="1">
    <source>
        <dbReference type="SAM" id="MobiDB-lite"/>
    </source>
</evidence>
<evidence type="ECO:0000313" key="2">
    <source>
        <dbReference type="EMBL" id="ARF67615.1"/>
    </source>
</evidence>
<gene>
    <name evidence="2" type="ORF">B7C51_06895</name>
</gene>
<organism evidence="2 3">
    <name type="scientific">Paenibacillus larvae subsp. pulvifaciens</name>
    <dbReference type="NCBI Taxonomy" id="1477"/>
    <lineage>
        <taxon>Bacteria</taxon>
        <taxon>Bacillati</taxon>
        <taxon>Bacillota</taxon>
        <taxon>Bacilli</taxon>
        <taxon>Bacillales</taxon>
        <taxon>Paenibacillaceae</taxon>
        <taxon>Paenibacillus</taxon>
    </lineage>
</organism>
<sequence>MNDYKAAFNEAVTDLINHKITDRQERIKAVEALTDAYIDSVGQAPDSVQLERLADYILVEELTDMHPDKITREEYPFFSSWQLQRRRNKESSFGNVATVGVDGKDHRKMTKRKRRRAEDNYVDRSAKIRNKERRERYRIERKPGEVRTYYQQ</sequence>
<reference evidence="2 3" key="1">
    <citation type="submission" date="2017-03" db="EMBL/GenBank/DDBJ databases">
        <title>Paenibacillus larvae genome sequencing.</title>
        <authorList>
            <person name="Dingman D.W."/>
        </authorList>
    </citation>
    <scope>NUCLEOTIDE SEQUENCE [LARGE SCALE GENOMIC DNA]</scope>
    <source>
        <strain evidence="2 3">SAG 10367</strain>
    </source>
</reference>
<feature type="compositionally biased region" description="Basic residues" evidence="1">
    <location>
        <begin position="106"/>
        <end position="115"/>
    </location>
</feature>
<evidence type="ECO:0000313" key="3">
    <source>
        <dbReference type="Proteomes" id="UP000192727"/>
    </source>
</evidence>
<feature type="region of interest" description="Disordered" evidence="1">
    <location>
        <begin position="96"/>
        <end position="127"/>
    </location>
</feature>
<accession>A0A1V0UQP4</accession>
<name>A0A1V0UQP4_9BACL</name>
<dbReference type="RefSeq" id="WP_083039328.1">
    <property type="nucleotide sequence ID" value="NZ_CP020557.1"/>
</dbReference>
<dbReference type="Proteomes" id="UP000192727">
    <property type="component" value="Chromosome"/>
</dbReference>
<protein>
    <submittedName>
        <fullName evidence="2">Uncharacterized protein</fullName>
    </submittedName>
</protein>
<dbReference type="AlphaFoldDB" id="A0A1V0UQP4"/>